<proteinExistence type="predicted"/>
<keyword evidence="2" id="KW-0732">Signal</keyword>
<dbReference type="RefSeq" id="WP_188340995.1">
    <property type="nucleotide sequence ID" value="NZ_CP061281.1"/>
</dbReference>
<feature type="chain" id="PRO_5028918069" description="Secreted protein" evidence="2">
    <location>
        <begin position="27"/>
        <end position="83"/>
    </location>
</feature>
<keyword evidence="4" id="KW-1185">Reference proteome</keyword>
<organism evidence="3 4">
    <name type="scientific">Streptomyces xanthii</name>
    <dbReference type="NCBI Taxonomy" id="2768069"/>
    <lineage>
        <taxon>Bacteria</taxon>
        <taxon>Bacillati</taxon>
        <taxon>Actinomycetota</taxon>
        <taxon>Actinomycetes</taxon>
        <taxon>Kitasatosporales</taxon>
        <taxon>Streptomycetaceae</taxon>
        <taxon>Streptomyces</taxon>
    </lineage>
</organism>
<dbReference type="EMBL" id="CP061281">
    <property type="protein sequence ID" value="QNS08334.1"/>
    <property type="molecule type" value="Genomic_DNA"/>
</dbReference>
<protein>
    <recommendedName>
        <fullName evidence="5">Secreted protein</fullName>
    </recommendedName>
</protein>
<evidence type="ECO:0000256" key="2">
    <source>
        <dbReference type="SAM" id="SignalP"/>
    </source>
</evidence>
<sequence length="83" mass="8346">MHTTTRVCLALLLSASAASLATPAVADEGPSTSEAAVLGPATDTITDHGTHFQSTMSQDTISEPGGAAVGADPSVDYGRQSSW</sequence>
<gene>
    <name evidence="3" type="ORF">IAG42_35215</name>
</gene>
<name>A0A7H1BHX9_9ACTN</name>
<evidence type="ECO:0000256" key="1">
    <source>
        <dbReference type="SAM" id="MobiDB-lite"/>
    </source>
</evidence>
<dbReference type="Proteomes" id="UP000516428">
    <property type="component" value="Chromosome"/>
</dbReference>
<dbReference type="KEGG" id="sxn:IAG42_35215"/>
<reference evidence="3 4" key="1">
    <citation type="submission" date="2020-09" db="EMBL/GenBank/DDBJ databases">
        <title>A novel species.</title>
        <authorList>
            <person name="Gao J."/>
        </authorList>
    </citation>
    <scope>NUCLEOTIDE SEQUENCE [LARGE SCALE GENOMIC DNA]</scope>
    <source>
        <strain evidence="3 4">CRXT-Y-14</strain>
    </source>
</reference>
<evidence type="ECO:0000313" key="4">
    <source>
        <dbReference type="Proteomes" id="UP000516428"/>
    </source>
</evidence>
<dbReference type="AlphaFoldDB" id="A0A7H1BHX9"/>
<evidence type="ECO:0008006" key="5">
    <source>
        <dbReference type="Google" id="ProtNLM"/>
    </source>
</evidence>
<evidence type="ECO:0000313" key="3">
    <source>
        <dbReference type="EMBL" id="QNS08334.1"/>
    </source>
</evidence>
<feature type="compositionally biased region" description="Polar residues" evidence="1">
    <location>
        <begin position="51"/>
        <end position="61"/>
    </location>
</feature>
<accession>A0A7H1BHX9</accession>
<feature type="signal peptide" evidence="2">
    <location>
        <begin position="1"/>
        <end position="26"/>
    </location>
</feature>
<feature type="region of interest" description="Disordered" evidence="1">
    <location>
        <begin position="42"/>
        <end position="83"/>
    </location>
</feature>